<evidence type="ECO:0000313" key="2">
    <source>
        <dbReference type="EMBL" id="CAF1438402.1"/>
    </source>
</evidence>
<name>A0A815WZ68_9BILA</name>
<dbReference type="EMBL" id="CAJNOK010028720">
    <property type="protein sequence ID" value="CAF1438402.1"/>
    <property type="molecule type" value="Genomic_DNA"/>
</dbReference>
<protein>
    <recommendedName>
        <fullName evidence="1">Helix-turn-helix domain-containing protein</fullName>
    </recommendedName>
</protein>
<dbReference type="EMBL" id="CAJOBA010050517">
    <property type="protein sequence ID" value="CAF4235163.1"/>
    <property type="molecule type" value="Genomic_DNA"/>
</dbReference>
<keyword evidence="6" id="KW-1185">Reference proteome</keyword>
<evidence type="ECO:0000313" key="6">
    <source>
        <dbReference type="Proteomes" id="UP000663829"/>
    </source>
</evidence>
<dbReference type="EMBL" id="CAJNOQ010027227">
    <property type="protein sequence ID" value="CAF1551833.1"/>
    <property type="molecule type" value="Genomic_DNA"/>
</dbReference>
<dbReference type="OrthoDB" id="10058657at2759"/>
<reference evidence="3" key="1">
    <citation type="submission" date="2021-02" db="EMBL/GenBank/DDBJ databases">
        <authorList>
            <person name="Nowell W R."/>
        </authorList>
    </citation>
    <scope>NUCLEOTIDE SEQUENCE</scope>
</reference>
<evidence type="ECO:0000313" key="4">
    <source>
        <dbReference type="EMBL" id="CAF4235163.1"/>
    </source>
</evidence>
<dbReference type="EMBL" id="CAJOBC010092915">
    <property type="protein sequence ID" value="CAF4412878.1"/>
    <property type="molecule type" value="Genomic_DNA"/>
</dbReference>
<evidence type="ECO:0000259" key="1">
    <source>
        <dbReference type="Pfam" id="PF26215"/>
    </source>
</evidence>
<dbReference type="InterPro" id="IPR058912">
    <property type="entry name" value="HTH_animal"/>
</dbReference>
<dbReference type="Pfam" id="PF26215">
    <property type="entry name" value="HTH_animal"/>
    <property type="match status" value="1"/>
</dbReference>
<dbReference type="Proteomes" id="UP000677228">
    <property type="component" value="Unassembled WGS sequence"/>
</dbReference>
<comment type="caution">
    <text evidence="3">The sequence shown here is derived from an EMBL/GenBank/DDBJ whole genome shotgun (WGS) entry which is preliminary data.</text>
</comment>
<dbReference type="PANTHER" id="PTHR21301:SF10">
    <property type="entry name" value="REVERSE TRANSCRIPTASE DOMAIN-CONTAINING PROTEIN"/>
    <property type="match status" value="1"/>
</dbReference>
<feature type="domain" description="Helix-turn-helix" evidence="1">
    <location>
        <begin position="237"/>
        <end position="297"/>
    </location>
</feature>
<dbReference type="PANTHER" id="PTHR21301">
    <property type="entry name" value="REVERSE TRANSCRIPTASE"/>
    <property type="match status" value="1"/>
</dbReference>
<sequence>MDKGNAIVVMNKSDYLTKAKEILYDERAFKKLIHNLTDKHEEELNKFLLQLKRNKIISPDEYKLMRRDTGSRTPETYFLVKVHKSGQPVRPIISSYNSYNYNTVKYLATLPAISQCPSYVKDSFGFARIIKENKDLSGLIYSLDVSSLFTNAITNLEKAINIAIKKIKQFHPKLTIDDDNLRELFYYCTKRTNFIFNNEHYDQINGVSMGSPIASIKKRKDSKLITYVYRKSTDTGLYLEWTGNQPRNYKINLIKCLCFHAKRMCSSNSLFKQQLEYYKKIFIANGYPCNVVKKTIRSIELSINKKQPGLNIQKLFIPFPYYGECSIVLANKIRKISQTFTTHIVFGFKAENRISSLFSRTYRCSNDNKRIAYGYSCYDCDGYYIGQTARGAEVRKEEHKLLRAWDTPKLQNITLIKFTIIIGI</sequence>
<dbReference type="AlphaFoldDB" id="A0A815WZ68"/>
<proteinExistence type="predicted"/>
<evidence type="ECO:0000313" key="3">
    <source>
        <dbReference type="EMBL" id="CAF1551833.1"/>
    </source>
</evidence>
<accession>A0A815WZ68</accession>
<evidence type="ECO:0000313" key="5">
    <source>
        <dbReference type="EMBL" id="CAF4412878.1"/>
    </source>
</evidence>
<dbReference type="Proteomes" id="UP000681722">
    <property type="component" value="Unassembled WGS sequence"/>
</dbReference>
<gene>
    <name evidence="3" type="ORF">GPM918_LOCUS39249</name>
    <name evidence="2" type="ORF">OVA965_LOCUS34338</name>
    <name evidence="5" type="ORF">SRO942_LOCUS40111</name>
    <name evidence="4" type="ORF">TMI583_LOCUS35254</name>
</gene>
<dbReference type="Proteomes" id="UP000682733">
    <property type="component" value="Unassembled WGS sequence"/>
</dbReference>
<organism evidence="3 6">
    <name type="scientific">Didymodactylos carnosus</name>
    <dbReference type="NCBI Taxonomy" id="1234261"/>
    <lineage>
        <taxon>Eukaryota</taxon>
        <taxon>Metazoa</taxon>
        <taxon>Spiralia</taxon>
        <taxon>Gnathifera</taxon>
        <taxon>Rotifera</taxon>
        <taxon>Eurotatoria</taxon>
        <taxon>Bdelloidea</taxon>
        <taxon>Philodinida</taxon>
        <taxon>Philodinidae</taxon>
        <taxon>Didymodactylos</taxon>
    </lineage>
</organism>
<dbReference type="Proteomes" id="UP000663829">
    <property type="component" value="Unassembled WGS sequence"/>
</dbReference>